<feature type="compositionally biased region" description="Polar residues" evidence="1">
    <location>
        <begin position="210"/>
        <end position="231"/>
    </location>
</feature>
<feature type="compositionally biased region" description="Polar residues" evidence="1">
    <location>
        <begin position="141"/>
        <end position="166"/>
    </location>
</feature>
<dbReference type="Proteomes" id="UP000092445">
    <property type="component" value="Unassembled WGS sequence"/>
</dbReference>
<feature type="region of interest" description="Disordered" evidence="1">
    <location>
        <begin position="96"/>
        <end position="167"/>
    </location>
</feature>
<feature type="compositionally biased region" description="Polar residues" evidence="1">
    <location>
        <begin position="109"/>
        <end position="123"/>
    </location>
</feature>
<protein>
    <submittedName>
        <fullName evidence="2">Uncharacterized protein</fullName>
    </submittedName>
</protein>
<feature type="compositionally biased region" description="Low complexity" evidence="1">
    <location>
        <begin position="124"/>
        <end position="139"/>
    </location>
</feature>
<evidence type="ECO:0000256" key="1">
    <source>
        <dbReference type="SAM" id="MobiDB-lite"/>
    </source>
</evidence>
<sequence length="272" mass="30619">MCMHMNYRQTVYSAEFQQPPDTVNLDQHEHLCQHRFQCSRNPQVMHPHICHHQHRHTVQNMHQHQYPCAHEVPCVHQIPSCLYQPDEVCGYKVESNKTGKRTKAERSRYSTSTKTLTNTRASNTTSSPSISMVTSSKVSRNVPTQPSVRRDSLTSTSNNKRASTWGSIYVPPPSSVSSLSPRFETKVPKLKVRNHTPENSSPLPARSVIHASTSASPRSTIQRPASKSTPQYAPPLAPIQTTPPKYATDRKSTQIASTPSQNTIMQDFVLFH</sequence>
<feature type="region of interest" description="Disordered" evidence="1">
    <location>
        <begin position="190"/>
        <end position="252"/>
    </location>
</feature>
<organism evidence="2 3">
    <name type="scientific">Glossina pallidipes</name>
    <name type="common">Tsetse fly</name>
    <dbReference type="NCBI Taxonomy" id="7398"/>
    <lineage>
        <taxon>Eukaryota</taxon>
        <taxon>Metazoa</taxon>
        <taxon>Ecdysozoa</taxon>
        <taxon>Arthropoda</taxon>
        <taxon>Hexapoda</taxon>
        <taxon>Insecta</taxon>
        <taxon>Pterygota</taxon>
        <taxon>Neoptera</taxon>
        <taxon>Endopterygota</taxon>
        <taxon>Diptera</taxon>
        <taxon>Brachycera</taxon>
        <taxon>Muscomorpha</taxon>
        <taxon>Hippoboscoidea</taxon>
        <taxon>Glossinidae</taxon>
        <taxon>Glossina</taxon>
    </lineage>
</organism>
<keyword evidence="3" id="KW-1185">Reference proteome</keyword>
<reference evidence="2" key="2">
    <citation type="submission" date="2020-05" db="UniProtKB">
        <authorList>
            <consortium name="EnsemblMetazoa"/>
        </authorList>
    </citation>
    <scope>IDENTIFICATION</scope>
    <source>
        <strain evidence="2">IAEA</strain>
    </source>
</reference>
<proteinExistence type="predicted"/>
<dbReference type="AlphaFoldDB" id="A0A1A9ZAG7"/>
<evidence type="ECO:0000313" key="2">
    <source>
        <dbReference type="EnsemblMetazoa" id="GPAI008619-PA"/>
    </source>
</evidence>
<name>A0A1A9ZAG7_GLOPL</name>
<feature type="compositionally biased region" description="Basic and acidic residues" evidence="1">
    <location>
        <begin position="96"/>
        <end position="108"/>
    </location>
</feature>
<reference evidence="3" key="1">
    <citation type="submission" date="2014-03" db="EMBL/GenBank/DDBJ databases">
        <authorList>
            <person name="Aksoy S."/>
            <person name="Warren W."/>
            <person name="Wilson R.K."/>
        </authorList>
    </citation>
    <scope>NUCLEOTIDE SEQUENCE [LARGE SCALE GENOMIC DNA]</scope>
    <source>
        <strain evidence="3">IAEA</strain>
    </source>
</reference>
<dbReference type="VEuPathDB" id="VectorBase:GPAI008619"/>
<dbReference type="EnsemblMetazoa" id="GPAI008619-RA">
    <property type="protein sequence ID" value="GPAI008619-PA"/>
    <property type="gene ID" value="GPAI008619"/>
</dbReference>
<evidence type="ECO:0000313" key="3">
    <source>
        <dbReference type="Proteomes" id="UP000092445"/>
    </source>
</evidence>
<accession>A0A1A9ZAG7</accession>